<evidence type="ECO:0000313" key="3">
    <source>
        <dbReference type="Proteomes" id="UP000027982"/>
    </source>
</evidence>
<accession>A0A068NKW2</accession>
<dbReference type="STRING" id="661478.OP10G_0865"/>
<keyword evidence="1" id="KW-1133">Transmembrane helix</keyword>
<keyword evidence="3" id="KW-1185">Reference proteome</keyword>
<reference evidence="2 3" key="1">
    <citation type="journal article" date="2014" name="PLoS ONE">
        <title>The first complete genome sequence of the class fimbriimonadia in the phylum armatimonadetes.</title>
        <authorList>
            <person name="Hu Z.Y."/>
            <person name="Wang Y.Z."/>
            <person name="Im W.T."/>
            <person name="Wang S.Y."/>
            <person name="Zhao G.P."/>
            <person name="Zheng H.J."/>
            <person name="Quan Z.X."/>
        </authorList>
    </citation>
    <scope>NUCLEOTIDE SEQUENCE [LARGE SCALE GENOMIC DNA]</scope>
    <source>
        <strain evidence="2">Gsoil 348</strain>
    </source>
</reference>
<keyword evidence="1" id="KW-0812">Transmembrane</keyword>
<feature type="transmembrane region" description="Helical" evidence="1">
    <location>
        <begin position="7"/>
        <end position="26"/>
    </location>
</feature>
<dbReference type="EMBL" id="CP007139">
    <property type="protein sequence ID" value="AIE84233.1"/>
    <property type="molecule type" value="Genomic_DNA"/>
</dbReference>
<dbReference type="HOGENOM" id="CLU_1335866_0_0_0"/>
<evidence type="ECO:0000256" key="1">
    <source>
        <dbReference type="SAM" id="Phobius"/>
    </source>
</evidence>
<gene>
    <name evidence="2" type="ORF">OP10G_0865</name>
</gene>
<feature type="transmembrane region" description="Helical" evidence="1">
    <location>
        <begin position="35"/>
        <end position="57"/>
    </location>
</feature>
<organism evidence="2 3">
    <name type="scientific">Fimbriimonas ginsengisoli Gsoil 348</name>
    <dbReference type="NCBI Taxonomy" id="661478"/>
    <lineage>
        <taxon>Bacteria</taxon>
        <taxon>Bacillati</taxon>
        <taxon>Armatimonadota</taxon>
        <taxon>Fimbriimonadia</taxon>
        <taxon>Fimbriimonadales</taxon>
        <taxon>Fimbriimonadaceae</taxon>
        <taxon>Fimbriimonas</taxon>
    </lineage>
</organism>
<keyword evidence="1" id="KW-0472">Membrane</keyword>
<evidence type="ECO:0000313" key="2">
    <source>
        <dbReference type="EMBL" id="AIE84233.1"/>
    </source>
</evidence>
<sequence length="205" mass="21693">MTGPLDPGLWVVIAMVAIVHFTWIGVRRFGSPFRLGYLAIGLLTTLIGLLMCGAGLFSSSPPAHPSPLIFIVPLLSGLTWAACARTPGMAIGAVAIAFFAGHCLNLVVTSLATPTYGVSQAEFRSISESVAAIDHPIPRGFLSPEEIPGQATLTYSEPATAWYSPLTGITSSQIHRYRIWTPGGTPAEAAKRLRLVPDDAPEPNS</sequence>
<proteinExistence type="predicted"/>
<dbReference type="Proteomes" id="UP000027982">
    <property type="component" value="Chromosome"/>
</dbReference>
<dbReference type="AlphaFoldDB" id="A0A068NKW2"/>
<feature type="transmembrane region" description="Helical" evidence="1">
    <location>
        <begin position="90"/>
        <end position="112"/>
    </location>
</feature>
<name>A0A068NKW2_FIMGI</name>
<protein>
    <submittedName>
        <fullName evidence="2">Uncharacterized protein</fullName>
    </submittedName>
</protein>
<dbReference type="KEGG" id="fgi:OP10G_0865"/>
<feature type="transmembrane region" description="Helical" evidence="1">
    <location>
        <begin position="63"/>
        <end position="83"/>
    </location>
</feature>
<dbReference type="RefSeq" id="WP_025227124.1">
    <property type="nucleotide sequence ID" value="NZ_CP007139.1"/>
</dbReference>